<dbReference type="InterPro" id="IPR026767">
    <property type="entry name" value="Tmem151"/>
</dbReference>
<feature type="compositionally biased region" description="Polar residues" evidence="6">
    <location>
        <begin position="407"/>
        <end position="419"/>
    </location>
</feature>
<dbReference type="Pfam" id="PF14857">
    <property type="entry name" value="TMEM151"/>
    <property type="match status" value="1"/>
</dbReference>
<feature type="compositionally biased region" description="Pro residues" evidence="6">
    <location>
        <begin position="601"/>
        <end position="615"/>
    </location>
</feature>
<evidence type="ECO:0000256" key="7">
    <source>
        <dbReference type="SAM" id="Phobius"/>
    </source>
</evidence>
<evidence type="ECO:0000256" key="2">
    <source>
        <dbReference type="ARBA" id="ARBA00009583"/>
    </source>
</evidence>
<feature type="region of interest" description="Disordered" evidence="6">
    <location>
        <begin position="510"/>
        <end position="573"/>
    </location>
</feature>
<feature type="transmembrane region" description="Helical" evidence="7">
    <location>
        <begin position="33"/>
        <end position="54"/>
    </location>
</feature>
<sequence>MPANNVMDPSEWMKPKQQRPARRSLYGALRKESNLKCLILTGLIYGCIVAIIWCRVTRVTKVDIDFTAFPITSTREISPCDDGSIYIPTAFVVMLYLLYLVECWHCKAWHQLKYEKTDLNSAYQKIHEIRQAQPVVWWKAVCYHYMRRTREITRYRNGNAYTCTQVYYERVNSHVAAGCFFFALCGMKDVSRELIELEKHAATKIQLSKGFLFANLATAKEFQEQRAAFFQEQERYDDYMEMREGMDLANVHFKESLISWASPDNPPWFAKAPVFWLCNFLLLSWPLRLILELNTAHVHYQVNKLFGVNYMSPSGSELLLSAPRSHGLPINNHQHRIHNRAISSHHSRLRSHHNRRRSVVAASEQPDQDDTAPLLFSGSHHDDGEQQQNQYLNQGNINKQEKDPSELQGSSKNLNKDQQTSGTNNNNTDTSPSSSSGRVFFPQWRNSFFTRNFRFAGQGGYKLTRSVTLLMTKPERLQFLASTQHQFPDEFGYYGDSDEGTRLLQDYESSYYPSCSSPPPPPFLTPSPSENQCTNVSDRRLTNHNHEEQRNNSLVTRSNNSTGTNNNSNNGCLAPSYSEALLLMEPNERHSVLPAYSSNEPNPPNSSLSPPPPPSSRANCDESGGNSSCDELGFPANLTNERDPSGFMGISGDESTSLANEVSLDPTPVAQPSRLHSQSNSGLNERAHYPHQNHHNNCPTGTITSATDEDHDDNAEAAGGDRDDNLQHSGNEVSLTRTRSSVAGSIGETSRHHHPAQQSCCVSNGHENDLYNSQERSASTTSSSRAQRQHTHHHHQSEDQPCSSSSASSVTSHYQRASTRLLSAGSSMVLNTVAPREMTGVQIDLTQPIVVTVPRDPLRESGTVDSSSSSYSMRSNAHRRFKNEADDQPPTYVEALRTSRPVFLPTLARIRRCFTERDIASRFSSNRSVWLDEITDVEGGRYNNTQRRSGTGQPNNSGGGGSTTSRV</sequence>
<name>A0ABP1QH66_9HEXA</name>
<dbReference type="PANTHER" id="PTHR31893">
    <property type="entry name" value="TRANSMEMBRANE PROTEIN 151 HOMOLOG"/>
    <property type="match status" value="1"/>
</dbReference>
<reference evidence="8 9" key="1">
    <citation type="submission" date="2024-08" db="EMBL/GenBank/DDBJ databases">
        <authorList>
            <person name="Cucini C."/>
            <person name="Frati F."/>
        </authorList>
    </citation>
    <scope>NUCLEOTIDE SEQUENCE [LARGE SCALE GENOMIC DNA]</scope>
</reference>
<organism evidence="8 9">
    <name type="scientific">Orchesella dallaii</name>
    <dbReference type="NCBI Taxonomy" id="48710"/>
    <lineage>
        <taxon>Eukaryota</taxon>
        <taxon>Metazoa</taxon>
        <taxon>Ecdysozoa</taxon>
        <taxon>Arthropoda</taxon>
        <taxon>Hexapoda</taxon>
        <taxon>Collembola</taxon>
        <taxon>Entomobryomorpha</taxon>
        <taxon>Entomobryoidea</taxon>
        <taxon>Orchesellidae</taxon>
        <taxon>Orchesellinae</taxon>
        <taxon>Orchesella</taxon>
    </lineage>
</organism>
<feature type="region of interest" description="Disordered" evidence="6">
    <location>
        <begin position="593"/>
        <end position="814"/>
    </location>
</feature>
<dbReference type="PANTHER" id="PTHR31893:SF5">
    <property type="entry name" value="TRANSMEMBRANE PROTEIN 151 HOMOLOG"/>
    <property type="match status" value="1"/>
</dbReference>
<feature type="compositionally biased region" description="Pro residues" evidence="6">
    <location>
        <begin position="516"/>
        <end position="525"/>
    </location>
</feature>
<feature type="region of interest" description="Disordered" evidence="6">
    <location>
        <begin position="343"/>
        <end position="386"/>
    </location>
</feature>
<evidence type="ECO:0000256" key="5">
    <source>
        <dbReference type="ARBA" id="ARBA00023136"/>
    </source>
</evidence>
<feature type="compositionally biased region" description="Basic and acidic residues" evidence="6">
    <location>
        <begin position="537"/>
        <end position="550"/>
    </location>
</feature>
<evidence type="ECO:0000313" key="8">
    <source>
        <dbReference type="EMBL" id="CAL8102888.1"/>
    </source>
</evidence>
<accession>A0ABP1QH66</accession>
<gene>
    <name evidence="8" type="ORF">ODALV1_LOCUS11282</name>
</gene>
<feature type="region of interest" description="Disordered" evidence="6">
    <location>
        <begin position="940"/>
        <end position="967"/>
    </location>
</feature>
<feature type="compositionally biased region" description="Low complexity" evidence="6">
    <location>
        <begin position="773"/>
        <end position="786"/>
    </location>
</feature>
<feature type="compositionally biased region" description="Low complexity" evidence="6">
    <location>
        <begin position="799"/>
        <end position="814"/>
    </location>
</feature>
<feature type="compositionally biased region" description="Polar residues" evidence="6">
    <location>
        <begin position="727"/>
        <end position="743"/>
    </location>
</feature>
<feature type="region of interest" description="Disordered" evidence="6">
    <location>
        <begin position="399"/>
        <end position="438"/>
    </location>
</feature>
<keyword evidence="3 7" id="KW-0812">Transmembrane</keyword>
<keyword evidence="4 7" id="KW-1133">Transmembrane helix</keyword>
<keyword evidence="9" id="KW-1185">Reference proteome</keyword>
<comment type="similarity">
    <text evidence="2">Belongs to the TMEM151 family.</text>
</comment>
<dbReference type="EMBL" id="CAXLJM020000034">
    <property type="protein sequence ID" value="CAL8102888.1"/>
    <property type="molecule type" value="Genomic_DNA"/>
</dbReference>
<comment type="subcellular location">
    <subcellularLocation>
        <location evidence="1">Membrane</location>
        <topology evidence="1">Multi-pass membrane protein</topology>
    </subcellularLocation>
</comment>
<dbReference type="Proteomes" id="UP001642540">
    <property type="component" value="Unassembled WGS sequence"/>
</dbReference>
<evidence type="ECO:0008006" key="10">
    <source>
        <dbReference type="Google" id="ProtNLM"/>
    </source>
</evidence>
<evidence type="ECO:0000256" key="4">
    <source>
        <dbReference type="ARBA" id="ARBA00022989"/>
    </source>
</evidence>
<feature type="compositionally biased region" description="Gly residues" evidence="6">
    <location>
        <begin position="957"/>
        <end position="967"/>
    </location>
</feature>
<proteinExistence type="inferred from homology"/>
<keyword evidence="5 7" id="KW-0472">Membrane</keyword>
<evidence type="ECO:0000313" key="9">
    <source>
        <dbReference type="Proteomes" id="UP001642540"/>
    </source>
</evidence>
<evidence type="ECO:0000256" key="3">
    <source>
        <dbReference type="ARBA" id="ARBA00022692"/>
    </source>
</evidence>
<feature type="compositionally biased region" description="Low complexity" evidence="6">
    <location>
        <begin position="420"/>
        <end position="436"/>
    </location>
</feature>
<evidence type="ECO:0000256" key="6">
    <source>
        <dbReference type="SAM" id="MobiDB-lite"/>
    </source>
</evidence>
<evidence type="ECO:0000256" key="1">
    <source>
        <dbReference type="ARBA" id="ARBA00004141"/>
    </source>
</evidence>
<feature type="compositionally biased region" description="Polar residues" evidence="6">
    <location>
        <begin position="695"/>
        <end position="706"/>
    </location>
</feature>
<feature type="compositionally biased region" description="Basic residues" evidence="6">
    <location>
        <begin position="343"/>
        <end position="358"/>
    </location>
</feature>
<feature type="compositionally biased region" description="Polar residues" evidence="6">
    <location>
        <begin position="674"/>
        <end position="683"/>
    </location>
</feature>
<comment type="caution">
    <text evidence="8">The sequence shown here is derived from an EMBL/GenBank/DDBJ whole genome shotgun (WGS) entry which is preliminary data.</text>
</comment>
<protein>
    <recommendedName>
        <fullName evidence="10">Transmembrane protein</fullName>
    </recommendedName>
</protein>
<feature type="compositionally biased region" description="Low complexity" evidence="6">
    <location>
        <begin position="558"/>
        <end position="571"/>
    </location>
</feature>